<evidence type="ECO:0000256" key="1">
    <source>
        <dbReference type="SAM" id="Coils"/>
    </source>
</evidence>
<dbReference type="OrthoDB" id="10016194at2759"/>
<keyword evidence="1" id="KW-0175">Coiled coil</keyword>
<name>A0A2G8LCF7_STIJA</name>
<dbReference type="AlphaFoldDB" id="A0A2G8LCF7"/>
<evidence type="ECO:0000313" key="3">
    <source>
        <dbReference type="EMBL" id="PIK57895.1"/>
    </source>
</evidence>
<dbReference type="Pfam" id="PF15877">
    <property type="entry name" value="TMEM232"/>
    <property type="match status" value="2"/>
</dbReference>
<feature type="compositionally biased region" description="Polar residues" evidence="2">
    <location>
        <begin position="520"/>
        <end position="553"/>
    </location>
</feature>
<feature type="compositionally biased region" description="Acidic residues" evidence="2">
    <location>
        <begin position="292"/>
        <end position="302"/>
    </location>
</feature>
<evidence type="ECO:0008006" key="5">
    <source>
        <dbReference type="Google" id="ProtNLM"/>
    </source>
</evidence>
<keyword evidence="4" id="KW-1185">Reference proteome</keyword>
<comment type="caution">
    <text evidence="3">The sequence shown here is derived from an EMBL/GenBank/DDBJ whole genome shotgun (WGS) entry which is preliminary data.</text>
</comment>
<dbReference type="PANTHER" id="PTHR28651:SF1">
    <property type="entry name" value="TRANSMEMBRANE PROTEIN 232"/>
    <property type="match status" value="1"/>
</dbReference>
<evidence type="ECO:0000256" key="2">
    <source>
        <dbReference type="SAM" id="MobiDB-lite"/>
    </source>
</evidence>
<accession>A0A2G8LCF7</accession>
<evidence type="ECO:0000313" key="4">
    <source>
        <dbReference type="Proteomes" id="UP000230750"/>
    </source>
</evidence>
<dbReference type="Proteomes" id="UP000230750">
    <property type="component" value="Unassembled WGS sequence"/>
</dbReference>
<organism evidence="3 4">
    <name type="scientific">Stichopus japonicus</name>
    <name type="common">Sea cucumber</name>
    <dbReference type="NCBI Taxonomy" id="307972"/>
    <lineage>
        <taxon>Eukaryota</taxon>
        <taxon>Metazoa</taxon>
        <taxon>Echinodermata</taxon>
        <taxon>Eleutherozoa</taxon>
        <taxon>Echinozoa</taxon>
        <taxon>Holothuroidea</taxon>
        <taxon>Aspidochirotacea</taxon>
        <taxon>Aspidochirotida</taxon>
        <taxon>Stichopodidae</taxon>
        <taxon>Apostichopus</taxon>
    </lineage>
</organism>
<protein>
    <recommendedName>
        <fullName evidence="5">Transmembrane protein</fullName>
    </recommendedName>
</protein>
<dbReference type="InterPro" id="IPR031747">
    <property type="entry name" value="TMEM232"/>
</dbReference>
<feature type="coiled-coil region" evidence="1">
    <location>
        <begin position="743"/>
        <end position="785"/>
    </location>
</feature>
<reference evidence="3 4" key="1">
    <citation type="journal article" date="2017" name="PLoS Biol.">
        <title>The sea cucumber genome provides insights into morphological evolution and visceral regeneration.</title>
        <authorList>
            <person name="Zhang X."/>
            <person name="Sun L."/>
            <person name="Yuan J."/>
            <person name="Sun Y."/>
            <person name="Gao Y."/>
            <person name="Zhang L."/>
            <person name="Li S."/>
            <person name="Dai H."/>
            <person name="Hamel J.F."/>
            <person name="Liu C."/>
            <person name="Yu Y."/>
            <person name="Liu S."/>
            <person name="Lin W."/>
            <person name="Guo K."/>
            <person name="Jin S."/>
            <person name="Xu P."/>
            <person name="Storey K.B."/>
            <person name="Huan P."/>
            <person name="Zhang T."/>
            <person name="Zhou Y."/>
            <person name="Zhang J."/>
            <person name="Lin C."/>
            <person name="Li X."/>
            <person name="Xing L."/>
            <person name="Huo D."/>
            <person name="Sun M."/>
            <person name="Wang L."/>
            <person name="Mercier A."/>
            <person name="Li F."/>
            <person name="Yang H."/>
            <person name="Xiang J."/>
        </authorList>
    </citation>
    <scope>NUCLEOTIDE SEQUENCE [LARGE SCALE GENOMIC DNA]</scope>
    <source>
        <strain evidence="3">Shaxun</strain>
        <tissue evidence="3">Muscle</tissue>
    </source>
</reference>
<dbReference type="EMBL" id="MRZV01000129">
    <property type="protein sequence ID" value="PIK57895.1"/>
    <property type="molecule type" value="Genomic_DNA"/>
</dbReference>
<feature type="region of interest" description="Disordered" evidence="2">
    <location>
        <begin position="278"/>
        <end position="317"/>
    </location>
</feature>
<dbReference type="PANTHER" id="PTHR28651">
    <property type="entry name" value="TRANSMEMBRANE PROTEIN 232"/>
    <property type="match status" value="1"/>
</dbReference>
<sequence length="799" mass="88358">MLAQCRGKVQEECLDVLIISLNQAHLARSYIPCLFYLAETTLYWLRTDAMNQPFLRIGEIKLLKMGYTTFLCLFYHHMAGHLNPFGELKDRLATYLSDYDESEEAYGPYPGSHLCLKFIVSVGKMIAGESLITADGLLHDEAQPTDTEYGPSATEKNSESLTPVSPPNSVLLDALKEAKTARLAKEETIAEVSGPQMSGYQSSIHDLSPTLWHALDVWRCSDHLGKGFHQAVRALSHCGSHLATEHWVDSSCAIRIIGETALGNITVLKVFQNLAKGSLPQSKSSPEKFSEMEEAGDEDDLASLESGELSAKNSTTTSLDSMEIKFEEMLGIRGQSAAEGEEIQKMNPLGLSLGRKKMSDASQISHQKSTRNTSMCAYLDTPLHDRATSFMSGIETKHSPGSSSYRTIPDISSCNESQLDSAGGMKRWSGSHLSDVHDVNDEDSDLAPGDNSLVDQRNDDVTKANQSTCTNGKTTTVTPAEENLDEIDPRLTCEISLEVDMISDSPSNQPKRKSSIRVGQGTTQGRPNRSPSTKSVVINPVPSTNFYSEGSEGTSEKTDHPKIGVSATKQAATNNYGITGWPWEVAYVFTETLTNICLYGKNANIKKFALIGNRTGLNVTQPKKAGEVSEQTGVTKLKSAGLLDLAEIKVSKQKDGMSNVVWNMLMIRHSKERDERVMEAFRVGQPAKRKPKAKAEISKPKESPRRGPARPSLRQELQLATALPEPQISFYSRKDLDLKRIVEDQWRKELQEEMEAEEKQKQEELEKNQREIEKEQLEIAEKKEEKLGKSLSSEEMTAA</sequence>
<feature type="region of interest" description="Disordered" evidence="2">
    <location>
        <begin position="500"/>
        <end position="561"/>
    </location>
</feature>
<feature type="compositionally biased region" description="Polar residues" evidence="2">
    <location>
        <begin position="399"/>
        <end position="420"/>
    </location>
</feature>
<feature type="region of interest" description="Disordered" evidence="2">
    <location>
        <begin position="142"/>
        <end position="164"/>
    </location>
</feature>
<feature type="region of interest" description="Disordered" evidence="2">
    <location>
        <begin position="682"/>
        <end position="713"/>
    </location>
</feature>
<feature type="region of interest" description="Disordered" evidence="2">
    <location>
        <begin position="394"/>
        <end position="479"/>
    </location>
</feature>
<feature type="compositionally biased region" description="Polar residues" evidence="2">
    <location>
        <begin position="463"/>
        <end position="478"/>
    </location>
</feature>
<proteinExistence type="predicted"/>
<feature type="compositionally biased region" description="Basic and acidic residues" evidence="2">
    <location>
        <begin position="693"/>
        <end position="705"/>
    </location>
</feature>
<gene>
    <name evidence="3" type="ORF">BSL78_05176</name>
</gene>
<dbReference type="STRING" id="307972.A0A2G8LCF7"/>